<comment type="similarity">
    <text evidence="2">Belongs to the major facilitator superfamily.</text>
</comment>
<feature type="transmembrane region" description="Helical" evidence="7">
    <location>
        <begin position="399"/>
        <end position="421"/>
    </location>
</feature>
<dbReference type="InterPro" id="IPR036259">
    <property type="entry name" value="MFS_trans_sf"/>
</dbReference>
<evidence type="ECO:0000313" key="12">
    <source>
        <dbReference type="RefSeq" id="XP_032804852.1"/>
    </source>
</evidence>
<dbReference type="RefSeq" id="XP_032804852.1">
    <property type="nucleotide sequence ID" value="XM_032948961.1"/>
</dbReference>
<dbReference type="RefSeq" id="XP_032804851.1">
    <property type="nucleotide sequence ID" value="XM_032948960.1"/>
</dbReference>
<feature type="transmembrane region" description="Helical" evidence="7">
    <location>
        <begin position="118"/>
        <end position="137"/>
    </location>
</feature>
<evidence type="ECO:0000256" key="2">
    <source>
        <dbReference type="ARBA" id="ARBA00008335"/>
    </source>
</evidence>
<gene>
    <name evidence="10 11 12" type="primary">SVOPL</name>
</gene>
<dbReference type="PANTHER" id="PTHR23511">
    <property type="entry name" value="SYNAPTIC VESICLE GLYCOPROTEIN 2"/>
    <property type="match status" value="1"/>
</dbReference>
<keyword evidence="6 7" id="KW-0472">Membrane</keyword>
<name>A0AAJ7SSN2_PETMA</name>
<evidence type="ECO:0000256" key="3">
    <source>
        <dbReference type="ARBA" id="ARBA00022448"/>
    </source>
</evidence>
<feature type="transmembrane region" description="Helical" evidence="7">
    <location>
        <begin position="459"/>
        <end position="484"/>
    </location>
</feature>
<comment type="subcellular location">
    <subcellularLocation>
        <location evidence="1">Membrane</location>
        <topology evidence="1">Multi-pass membrane protein</topology>
    </subcellularLocation>
</comment>
<dbReference type="KEGG" id="pmrn:116939919"/>
<dbReference type="Gene3D" id="1.20.1250.20">
    <property type="entry name" value="MFS general substrate transporter like domains"/>
    <property type="match status" value="1"/>
</dbReference>
<dbReference type="Pfam" id="PF07690">
    <property type="entry name" value="MFS_1"/>
    <property type="match status" value="1"/>
</dbReference>
<dbReference type="CTD" id="136306"/>
<reference evidence="10 11" key="1">
    <citation type="submission" date="2025-04" db="UniProtKB">
        <authorList>
            <consortium name="RefSeq"/>
        </authorList>
    </citation>
    <scope>IDENTIFICATION</scope>
    <source>
        <tissue evidence="10 11">Sperm</tissue>
    </source>
</reference>
<dbReference type="GO" id="GO:0022857">
    <property type="term" value="F:transmembrane transporter activity"/>
    <property type="evidence" value="ECO:0007669"/>
    <property type="project" value="InterPro"/>
</dbReference>
<dbReference type="Pfam" id="PF00083">
    <property type="entry name" value="Sugar_tr"/>
    <property type="match status" value="1"/>
</dbReference>
<evidence type="ECO:0000313" key="10">
    <source>
        <dbReference type="RefSeq" id="XP_032804850.1"/>
    </source>
</evidence>
<feature type="transmembrane region" description="Helical" evidence="7">
    <location>
        <begin position="376"/>
        <end position="393"/>
    </location>
</feature>
<dbReference type="GO" id="GO:0016020">
    <property type="term" value="C:membrane"/>
    <property type="evidence" value="ECO:0007669"/>
    <property type="project" value="UniProtKB-SubCell"/>
</dbReference>
<evidence type="ECO:0000256" key="6">
    <source>
        <dbReference type="ARBA" id="ARBA00023136"/>
    </source>
</evidence>
<feature type="transmembrane region" description="Helical" evidence="7">
    <location>
        <begin position="88"/>
        <end position="111"/>
    </location>
</feature>
<keyword evidence="4 7" id="KW-0812">Transmembrane</keyword>
<dbReference type="AlphaFoldDB" id="A0AAJ7SSN2"/>
<accession>A0AAJ7SSN2</accession>
<dbReference type="SUPFAM" id="SSF103473">
    <property type="entry name" value="MFS general substrate transporter"/>
    <property type="match status" value="1"/>
</dbReference>
<feature type="domain" description="Major facilitator superfamily (MFS) profile" evidence="8">
    <location>
        <begin position="54"/>
        <end position="487"/>
    </location>
</feature>
<keyword evidence="5 7" id="KW-1133">Transmembrane helix</keyword>
<dbReference type="Proteomes" id="UP001318040">
    <property type="component" value="Chromosome 7"/>
</dbReference>
<protein>
    <submittedName>
        <fullName evidence="10 11">Transporter SVOPL isoform X1</fullName>
    </submittedName>
</protein>
<organism evidence="9 11">
    <name type="scientific">Petromyzon marinus</name>
    <name type="common">Sea lamprey</name>
    <dbReference type="NCBI Taxonomy" id="7757"/>
    <lineage>
        <taxon>Eukaryota</taxon>
        <taxon>Metazoa</taxon>
        <taxon>Chordata</taxon>
        <taxon>Craniata</taxon>
        <taxon>Vertebrata</taxon>
        <taxon>Cyclostomata</taxon>
        <taxon>Hyperoartia</taxon>
        <taxon>Petromyzontiformes</taxon>
        <taxon>Petromyzontidae</taxon>
        <taxon>Petromyzon</taxon>
    </lineage>
</organism>
<feature type="transmembrane region" description="Helical" evidence="7">
    <location>
        <begin position="205"/>
        <end position="226"/>
    </location>
</feature>
<dbReference type="PROSITE" id="PS50850">
    <property type="entry name" value="MFS"/>
    <property type="match status" value="1"/>
</dbReference>
<evidence type="ECO:0000256" key="4">
    <source>
        <dbReference type="ARBA" id="ARBA00022692"/>
    </source>
</evidence>
<evidence type="ECO:0000313" key="11">
    <source>
        <dbReference type="RefSeq" id="XP_032804851.1"/>
    </source>
</evidence>
<dbReference type="InterPro" id="IPR020846">
    <property type="entry name" value="MFS_dom"/>
</dbReference>
<evidence type="ECO:0000259" key="8">
    <source>
        <dbReference type="PROSITE" id="PS50850"/>
    </source>
</evidence>
<evidence type="ECO:0000256" key="7">
    <source>
        <dbReference type="SAM" id="Phobius"/>
    </source>
</evidence>
<dbReference type="PANTHER" id="PTHR23511:SF45">
    <property type="entry name" value="SVOP LIKE"/>
    <property type="match status" value="1"/>
</dbReference>
<feature type="transmembrane region" description="Helical" evidence="7">
    <location>
        <begin position="52"/>
        <end position="76"/>
    </location>
</feature>
<evidence type="ECO:0000256" key="5">
    <source>
        <dbReference type="ARBA" id="ARBA00022989"/>
    </source>
</evidence>
<dbReference type="InterPro" id="IPR011701">
    <property type="entry name" value="MFS"/>
</dbReference>
<evidence type="ECO:0000313" key="9">
    <source>
        <dbReference type="Proteomes" id="UP001318040"/>
    </source>
</evidence>
<evidence type="ECO:0000256" key="1">
    <source>
        <dbReference type="ARBA" id="ARBA00004141"/>
    </source>
</evidence>
<dbReference type="RefSeq" id="XP_032804850.1">
    <property type="nucleotide sequence ID" value="XM_032948959.1"/>
</dbReference>
<sequence length="526" mass="58961">MPVGRRKTNQYLELEESNDVSSITKPAAQNVEPKTFSVEQAVEHMGFGRFHILLLFIMGSTTIAESMEIMLLSVISPTIQCEWRLQQWQVALVTTMVFFGFMLSSGPCGFLADRYGRWKVLLLVTIWSSYWSGISSFSPTYGWFVFLRFLMGCGIGGQSQGFVLMSEFMPSTARGRVLPMSQVFWVLGSLLEVVLAYLILPTLGWAWLIRISTIPSFVLLIAFKFIPESARYQVSAAKPDKALLTLAKIAKMNKTTLPQGTLVEPPAERRGNIWDLLDRQYLRTTLQTWPIWFGTTLTYYGLILVSSELLERNQMCGDDSVTAIEEHIAFSEQESPCFCKQFKSEDYKTLLLSSFGEFLAIPFTTLTIDTLGRRRSMALSMILCGLLYYLLNICTTRMGLTVLLFFLRAVASTNFNIIYIYTVEVYPTNIRSLGLGSCSSTARIGAMIAPFVAQVILDISIPLALCLFGTVCVICSVLAFTLPIETMGREMKVRSHCVYVLCVVHHTRSGVPVVSALRLGIQQPEN</sequence>
<keyword evidence="9" id="KW-1185">Reference proteome</keyword>
<feature type="transmembrane region" description="Helical" evidence="7">
    <location>
        <begin position="177"/>
        <end position="199"/>
    </location>
</feature>
<keyword evidence="3" id="KW-0813">Transport</keyword>
<proteinExistence type="inferred from homology"/>
<dbReference type="InterPro" id="IPR005828">
    <property type="entry name" value="MFS_sugar_transport-like"/>
</dbReference>